<dbReference type="Gramene" id="TraesCS6B02G240100.1">
    <property type="protein sequence ID" value="TraesCS6B02G240100.1.cds1"/>
    <property type="gene ID" value="TraesCS6B02G240100"/>
</dbReference>
<dbReference type="EnsemblPlants" id="TraesCS6B02G240100.1">
    <property type="protein sequence ID" value="TraesCS6B02G240100.1.cds1"/>
    <property type="gene ID" value="TraesCS6B02G240100"/>
</dbReference>
<dbReference type="OMA" id="CHYTEET"/>
<sequence>MSKVEACVETAKSMVIVKEIDGTEYCSGFIAITEARQGTYVVTDAEFVMDRKDNLMVFFSDNTELPASFIETYGPFCFLKTKFHPACEQIELMEANITPSPVIIFPPSSSASFYYLPSFVILESTESYYGNFKCARIGATDQIPGSGTYFVVNCHYSENTSDGHDRLSTCPVYTLSGSVMGIILSSDPKFTWEKLAFSAKCVSNLINLLRTLLPRNKKHRDGYGSSGTKKKRDGDGSSRTKKKRDEDGSSGNKKKRDRDSSSRTKKKRDGDGSSENKKKRDGDGSSMHESAENKRSKGGDGSSKKLAGNKSSSNSISKGMENKGPGHKCSSKGKMGGCEISSKVKESTANKTTAGDKGKGLAASKR</sequence>
<feature type="compositionally biased region" description="Basic and acidic residues" evidence="1">
    <location>
        <begin position="232"/>
        <end position="247"/>
    </location>
</feature>
<dbReference type="GeneID" id="123137340"/>
<dbReference type="AlphaFoldDB" id="A0A3B6PLK8"/>
<dbReference type="Proteomes" id="UP000019116">
    <property type="component" value="Chromosome 6B"/>
</dbReference>
<evidence type="ECO:0000313" key="2">
    <source>
        <dbReference type="EnsemblPlants" id="TraesCS6B02G240100.1.cds1"/>
    </source>
</evidence>
<gene>
    <name evidence="2" type="primary">LOC123137340</name>
</gene>
<dbReference type="Gramene" id="TraesJUL6B03G03572290.1">
    <property type="protein sequence ID" value="TraesJUL6B03G03572290.1.CDS1"/>
    <property type="gene ID" value="TraesJUL6B03G03572290"/>
</dbReference>
<proteinExistence type="predicted"/>
<dbReference type="RefSeq" id="XP_044412990.1">
    <property type="nucleotide sequence ID" value="XM_044557055.1"/>
</dbReference>
<dbReference type="Gramene" id="TraesCAD_scaffold_030879_01G000100.1">
    <property type="protein sequence ID" value="TraesCAD_scaffold_030879_01G000100.1"/>
    <property type="gene ID" value="TraesCAD_scaffold_030879_01G000100"/>
</dbReference>
<reference evidence="2" key="2">
    <citation type="submission" date="2018-10" db="UniProtKB">
        <authorList>
            <consortium name="EnsemblPlants"/>
        </authorList>
    </citation>
    <scope>IDENTIFICATION</scope>
</reference>
<dbReference type="OrthoDB" id="692613at2759"/>
<dbReference type="Gramene" id="TraesNOR6B03G03577370.1">
    <property type="protein sequence ID" value="TraesNOR6B03G03577370.1.CDS1"/>
    <property type="gene ID" value="TraesNOR6B03G03577370"/>
</dbReference>
<evidence type="ECO:0000313" key="3">
    <source>
        <dbReference type="Proteomes" id="UP000019116"/>
    </source>
</evidence>
<feature type="compositionally biased region" description="Basic and acidic residues" evidence="1">
    <location>
        <begin position="289"/>
        <end position="298"/>
    </location>
</feature>
<name>A0A3B6PLK8_WHEAT</name>
<dbReference type="Gramene" id="TraesNOR6B03G03577370.2">
    <property type="protein sequence ID" value="TraesNOR6B03G03577370.2.CDS1"/>
    <property type="gene ID" value="TraesNOR6B03G03577370"/>
</dbReference>
<feature type="compositionally biased region" description="Basic and acidic residues" evidence="1">
    <location>
        <begin position="257"/>
        <end position="283"/>
    </location>
</feature>
<feature type="region of interest" description="Disordered" evidence="1">
    <location>
        <begin position="217"/>
        <end position="366"/>
    </location>
</feature>
<organism evidence="2">
    <name type="scientific">Triticum aestivum</name>
    <name type="common">Wheat</name>
    <dbReference type="NCBI Taxonomy" id="4565"/>
    <lineage>
        <taxon>Eukaryota</taxon>
        <taxon>Viridiplantae</taxon>
        <taxon>Streptophyta</taxon>
        <taxon>Embryophyta</taxon>
        <taxon>Tracheophyta</taxon>
        <taxon>Spermatophyta</taxon>
        <taxon>Magnoliopsida</taxon>
        <taxon>Liliopsida</taxon>
        <taxon>Poales</taxon>
        <taxon>Poaceae</taxon>
        <taxon>BOP clade</taxon>
        <taxon>Pooideae</taxon>
        <taxon>Triticodae</taxon>
        <taxon>Triticeae</taxon>
        <taxon>Triticinae</taxon>
        <taxon>Triticum</taxon>
    </lineage>
</organism>
<accession>A0A3B6PLK8</accession>
<keyword evidence="3" id="KW-1185">Reference proteome</keyword>
<dbReference type="Gramene" id="TraesCS6B03G0698000.1">
    <property type="protein sequence ID" value="TraesCS6B03G0698000.1.CDS1"/>
    <property type="gene ID" value="TraesCS6B03G0698000"/>
</dbReference>
<reference evidence="2" key="1">
    <citation type="submission" date="2018-08" db="EMBL/GenBank/DDBJ databases">
        <authorList>
            <person name="Rossello M."/>
        </authorList>
    </citation>
    <scope>NUCLEOTIDE SEQUENCE [LARGE SCALE GENOMIC DNA]</scope>
    <source>
        <strain evidence="2">cv. Chinese Spring</strain>
    </source>
</reference>
<feature type="compositionally biased region" description="Basic and acidic residues" evidence="1">
    <location>
        <begin position="342"/>
        <end position="359"/>
    </location>
</feature>
<protein>
    <submittedName>
        <fullName evidence="2">Uncharacterized protein</fullName>
    </submittedName>
</protein>
<dbReference type="Gramene" id="TraesROB_scaffold_043308_01G000100.1">
    <property type="protein sequence ID" value="TraesROB_scaffold_043308_01G000100.1"/>
    <property type="gene ID" value="TraesROB_scaffold_043308_01G000100"/>
</dbReference>
<dbReference type="KEGG" id="taes:123137340"/>
<dbReference type="STRING" id="4565.A0A3B6PLK8"/>
<feature type="compositionally biased region" description="Low complexity" evidence="1">
    <location>
        <begin position="304"/>
        <end position="319"/>
    </location>
</feature>
<evidence type="ECO:0000256" key="1">
    <source>
        <dbReference type="SAM" id="MobiDB-lite"/>
    </source>
</evidence>
<dbReference type="SMR" id="A0A3B6PLK8"/>